<accession>I2FZ17</accession>
<evidence type="ECO:0000313" key="2">
    <source>
        <dbReference type="Proteomes" id="UP000006174"/>
    </source>
</evidence>
<reference evidence="1 2" key="1">
    <citation type="journal article" date="2012" name="Plant Cell">
        <title>Genome comparison of barley and maize smut fungi reveals targeted loss of RNA silencing components and species-specific presence of transposable elements.</title>
        <authorList>
            <person name="Laurie J.D."/>
            <person name="Ali S."/>
            <person name="Linning R."/>
            <person name="Mannhaupt G."/>
            <person name="Wong P."/>
            <person name="Gueldener U."/>
            <person name="Muensterkoetter M."/>
            <person name="Moore R."/>
            <person name="Kahmann R."/>
            <person name="Bakkeren G."/>
            <person name="Schirawski J."/>
        </authorList>
    </citation>
    <scope>NUCLEOTIDE SEQUENCE [LARGE SCALE GENOMIC DNA]</scope>
    <source>
        <strain evidence="2">Uh4875-4</strain>
    </source>
</reference>
<dbReference type="HOGENOM" id="CLU_2639951_0_0_1"/>
<sequence length="77" mass="9093">MSNHDYSAYEDFVQDAEDIIHHLPPKLQGCFHRMITNKAYGMPEELKDRVERTNLRLLQWDKQQAGSDTTHYLDQVC</sequence>
<protein>
    <submittedName>
        <fullName evidence="1">Uncharacterized protein</fullName>
    </submittedName>
</protein>
<gene>
    <name evidence="1" type="ORF">UHOR_15310</name>
</gene>
<keyword evidence="2" id="KW-1185">Reference proteome</keyword>
<organism evidence="1 2">
    <name type="scientific">Ustilago hordei</name>
    <name type="common">Barley covered smut fungus</name>
    <dbReference type="NCBI Taxonomy" id="120017"/>
    <lineage>
        <taxon>Eukaryota</taxon>
        <taxon>Fungi</taxon>
        <taxon>Dikarya</taxon>
        <taxon>Basidiomycota</taxon>
        <taxon>Ustilaginomycotina</taxon>
        <taxon>Ustilaginomycetes</taxon>
        <taxon>Ustilaginales</taxon>
        <taxon>Ustilaginaceae</taxon>
        <taxon>Ustilago</taxon>
    </lineage>
</organism>
<dbReference type="AlphaFoldDB" id="I2FZ17"/>
<dbReference type="Proteomes" id="UP000006174">
    <property type="component" value="Unassembled WGS sequence"/>
</dbReference>
<name>I2FZ17_USTHO</name>
<comment type="caution">
    <text evidence="1">The sequence shown here is derived from an EMBL/GenBank/DDBJ whole genome shotgun (WGS) entry which is preliminary data.</text>
</comment>
<dbReference type="EMBL" id="CAGI01000171">
    <property type="protein sequence ID" value="CCF52160.1"/>
    <property type="molecule type" value="Genomic_DNA"/>
</dbReference>
<proteinExistence type="predicted"/>
<evidence type="ECO:0000313" key="1">
    <source>
        <dbReference type="EMBL" id="CCF52160.1"/>
    </source>
</evidence>